<evidence type="ECO:0000313" key="6">
    <source>
        <dbReference type="EMBL" id="OCH87803.1"/>
    </source>
</evidence>
<feature type="compositionally biased region" description="Low complexity" evidence="3">
    <location>
        <begin position="666"/>
        <end position="676"/>
    </location>
</feature>
<dbReference type="SMART" id="SM00053">
    <property type="entry name" value="DYNc"/>
    <property type="match status" value="1"/>
</dbReference>
<reference evidence="6 7" key="1">
    <citation type="submission" date="2016-07" db="EMBL/GenBank/DDBJ databases">
        <title>Draft genome of the white-rot fungus Obba rivulosa 3A-2.</title>
        <authorList>
            <consortium name="DOE Joint Genome Institute"/>
            <person name="Miettinen O."/>
            <person name="Riley R."/>
            <person name="Acob R."/>
            <person name="Barry K."/>
            <person name="Cullen D."/>
            <person name="De Vries R."/>
            <person name="Hainaut M."/>
            <person name="Hatakka A."/>
            <person name="Henrissat B."/>
            <person name="Hilden K."/>
            <person name="Kuo R."/>
            <person name="Labutti K."/>
            <person name="Lipzen A."/>
            <person name="Makela M.R."/>
            <person name="Sandor L."/>
            <person name="Spatafora J.W."/>
            <person name="Grigoriev I.V."/>
            <person name="Hibbett D.S."/>
        </authorList>
    </citation>
    <scope>NUCLEOTIDE SEQUENCE [LARGE SCALE GENOMIC DNA]</scope>
    <source>
        <strain evidence="6 7">3A-2</strain>
    </source>
</reference>
<proteinExistence type="predicted"/>
<dbReference type="GO" id="GO:0005525">
    <property type="term" value="F:GTP binding"/>
    <property type="evidence" value="ECO:0007669"/>
    <property type="project" value="InterPro"/>
</dbReference>
<dbReference type="AlphaFoldDB" id="A0A8E2AP66"/>
<sequence>MSHHVLVSSDSSYARRRKELLALIKQLRAIGAQADLDLPRIAVIGNQSAGKSSLVEAISGITVPRDAGTCTRCPMELRLSSSSDPWSCQISLRWEYGLNGRRNDEIKEVLFGDQLTDKSDVELALRRAQAAILNPDIPSAQFLSMSAEELRNNFTPEASSLLFSRNVVCIDLIGPELTDLSFIDLPGIIQNAEPEVVKLVEDLVRSHIKGHCLILVTLPMSDDIENQKAAQLARQEDPSGLRTIGVLTKPDTLPPGSTKMRELWLDVIEGRRHPLTHGYFCTRQPDDEERVAGITAAEARQSETDFFKNNSPWSTAVYKDRFGTGNLVKSLSKHLTRIIDDVLPALQSQVATQLAQCNAQLELLPEPITAEPSAYVLSLVSAFCNDVQAYIQGSSRAAALVQKNRQIYAAYKRSIRSTAPPFMPFLSAEEAISTTKGAFRGDYDRTDEEHDEDGLSEIDMSKCLYLRDIRRYIQRSVTRELPNNIPYPAKVELIRASQGTWLSKSRDCFEDVYKECIQTVMHLIDTRFSRYENLKTRMRLAVTDLIKERRDATLIFLSSLLQLETTPFTQNDHYLADGSAATLARYKAARAGKAPPERVKPVSAATMNTKVEDSITSSLGAQNISTSRNAFAAFIPPPSSTLLAPMPPTQPSTPTSAVTNSLPPKAAAATAVADSAQKSQQHATKPSIPPSQGEPATSKPFGIFGAPVQSAETQPAMKPSPFALSPSNVPSTANTTTFAFPKQAQVSGDAVSSIFAKGFSSTSPSPFAEQPQTGDTWRPQSPWVSAFTTSGTLGGNGFSQQKNEISNSKFKSSLQSAQSQETSQRATSSSVALSEDYEQRLSDALAALAALGYHGVTAEDLPKLRPSDEYEEELRVMAEVRAYFQVAYKRVIDYVPLAIDHMFLYALAEALQPFLIDKLGIGATNAAARCRAYLSEEPSVVALREELSGRKRRLEGVQMELFNFGL</sequence>
<dbReference type="GO" id="GO:0048312">
    <property type="term" value="P:intracellular distribution of mitochondria"/>
    <property type="evidence" value="ECO:0007669"/>
    <property type="project" value="TreeGrafter"/>
</dbReference>
<dbReference type="GO" id="GO:0008017">
    <property type="term" value="F:microtubule binding"/>
    <property type="evidence" value="ECO:0007669"/>
    <property type="project" value="TreeGrafter"/>
</dbReference>
<dbReference type="Pfam" id="PF00350">
    <property type="entry name" value="Dynamin_N"/>
    <property type="match status" value="1"/>
</dbReference>
<protein>
    <submittedName>
        <fullName evidence="6">Uncharacterized protein</fullName>
    </submittedName>
</protein>
<dbReference type="Proteomes" id="UP000250043">
    <property type="component" value="Unassembled WGS sequence"/>
</dbReference>
<organism evidence="6 7">
    <name type="scientific">Obba rivulosa</name>
    <dbReference type="NCBI Taxonomy" id="1052685"/>
    <lineage>
        <taxon>Eukaryota</taxon>
        <taxon>Fungi</taxon>
        <taxon>Dikarya</taxon>
        <taxon>Basidiomycota</taxon>
        <taxon>Agaricomycotina</taxon>
        <taxon>Agaricomycetes</taxon>
        <taxon>Polyporales</taxon>
        <taxon>Gelatoporiaceae</taxon>
        <taxon>Obba</taxon>
    </lineage>
</organism>
<feature type="domain" description="Dynamin-type G" evidence="5">
    <location>
        <begin position="35"/>
        <end position="344"/>
    </location>
</feature>
<dbReference type="InterPro" id="IPR001401">
    <property type="entry name" value="Dynamin_GTPase"/>
</dbReference>
<dbReference type="SUPFAM" id="SSF52540">
    <property type="entry name" value="P-loop containing nucleoside triphosphate hydrolases"/>
    <property type="match status" value="1"/>
</dbReference>
<dbReference type="PROSITE" id="PS51718">
    <property type="entry name" value="G_DYNAMIN_2"/>
    <property type="match status" value="1"/>
</dbReference>
<dbReference type="GO" id="GO:0016559">
    <property type="term" value="P:peroxisome fission"/>
    <property type="evidence" value="ECO:0007669"/>
    <property type="project" value="TreeGrafter"/>
</dbReference>
<accession>A0A8E2AP66</accession>
<evidence type="ECO:0000256" key="1">
    <source>
        <dbReference type="ARBA" id="ARBA00022741"/>
    </source>
</evidence>
<dbReference type="PROSITE" id="PS51388">
    <property type="entry name" value="GED"/>
    <property type="match status" value="1"/>
</dbReference>
<dbReference type="EMBL" id="KV722472">
    <property type="protein sequence ID" value="OCH87803.1"/>
    <property type="molecule type" value="Genomic_DNA"/>
</dbReference>
<keyword evidence="2" id="KW-0342">GTP-binding</keyword>
<feature type="domain" description="GED" evidence="4">
    <location>
        <begin position="873"/>
        <end position="966"/>
    </location>
</feature>
<evidence type="ECO:0000259" key="4">
    <source>
        <dbReference type="PROSITE" id="PS51388"/>
    </source>
</evidence>
<dbReference type="InterPro" id="IPR003130">
    <property type="entry name" value="GED"/>
</dbReference>
<dbReference type="CDD" id="cd08771">
    <property type="entry name" value="DLP_1"/>
    <property type="match status" value="1"/>
</dbReference>
<dbReference type="GO" id="GO:0005874">
    <property type="term" value="C:microtubule"/>
    <property type="evidence" value="ECO:0007669"/>
    <property type="project" value="TreeGrafter"/>
</dbReference>
<feature type="compositionally biased region" description="Pro residues" evidence="3">
    <location>
        <begin position="641"/>
        <end position="651"/>
    </location>
</feature>
<dbReference type="GO" id="GO:0006897">
    <property type="term" value="P:endocytosis"/>
    <property type="evidence" value="ECO:0007669"/>
    <property type="project" value="TreeGrafter"/>
</dbReference>
<evidence type="ECO:0000256" key="2">
    <source>
        <dbReference type="ARBA" id="ARBA00023134"/>
    </source>
</evidence>
<dbReference type="GO" id="GO:0003924">
    <property type="term" value="F:GTPase activity"/>
    <property type="evidence" value="ECO:0007669"/>
    <property type="project" value="InterPro"/>
</dbReference>
<dbReference type="OrthoDB" id="5061070at2759"/>
<dbReference type="PANTHER" id="PTHR11566">
    <property type="entry name" value="DYNAMIN"/>
    <property type="match status" value="1"/>
</dbReference>
<dbReference type="GO" id="GO:0000266">
    <property type="term" value="P:mitochondrial fission"/>
    <property type="evidence" value="ECO:0007669"/>
    <property type="project" value="TreeGrafter"/>
</dbReference>
<keyword evidence="1" id="KW-0547">Nucleotide-binding</keyword>
<dbReference type="InterPro" id="IPR045063">
    <property type="entry name" value="Dynamin_N"/>
</dbReference>
<evidence type="ECO:0000313" key="7">
    <source>
        <dbReference type="Proteomes" id="UP000250043"/>
    </source>
</evidence>
<dbReference type="GO" id="GO:0005739">
    <property type="term" value="C:mitochondrion"/>
    <property type="evidence" value="ECO:0007669"/>
    <property type="project" value="TreeGrafter"/>
</dbReference>
<dbReference type="PANTHER" id="PTHR11566:SF21">
    <property type="entry name" value="DYNAMIN RELATED PROTEIN 1, ISOFORM A"/>
    <property type="match status" value="1"/>
</dbReference>
<dbReference type="InterPro" id="IPR000375">
    <property type="entry name" value="Dynamin_stalk"/>
</dbReference>
<dbReference type="Gene3D" id="3.40.50.300">
    <property type="entry name" value="P-loop containing nucleotide triphosphate hydrolases"/>
    <property type="match status" value="1"/>
</dbReference>
<feature type="region of interest" description="Disordered" evidence="3">
    <location>
        <begin position="641"/>
        <end position="730"/>
    </location>
</feature>
<dbReference type="GO" id="GO:0016020">
    <property type="term" value="C:membrane"/>
    <property type="evidence" value="ECO:0007669"/>
    <property type="project" value="TreeGrafter"/>
</dbReference>
<dbReference type="Pfam" id="PF02212">
    <property type="entry name" value="GED"/>
    <property type="match status" value="1"/>
</dbReference>
<dbReference type="Pfam" id="PF01031">
    <property type="entry name" value="Dynamin_M"/>
    <property type="match status" value="1"/>
</dbReference>
<feature type="region of interest" description="Disordered" evidence="3">
    <location>
        <begin position="809"/>
        <end position="831"/>
    </location>
</feature>
<dbReference type="Gene3D" id="1.20.120.1240">
    <property type="entry name" value="Dynamin, middle domain"/>
    <property type="match status" value="2"/>
</dbReference>
<name>A0A8E2AP66_9APHY</name>
<dbReference type="InterPro" id="IPR020850">
    <property type="entry name" value="GED_dom"/>
</dbReference>
<dbReference type="PRINTS" id="PR00195">
    <property type="entry name" value="DYNAMIN"/>
</dbReference>
<dbReference type="InterPro" id="IPR027417">
    <property type="entry name" value="P-loop_NTPase"/>
</dbReference>
<dbReference type="InterPro" id="IPR030381">
    <property type="entry name" value="G_DYNAMIN_dom"/>
</dbReference>
<feature type="region of interest" description="Disordered" evidence="3">
    <location>
        <begin position="761"/>
        <end position="789"/>
    </location>
</feature>
<evidence type="ECO:0000259" key="5">
    <source>
        <dbReference type="PROSITE" id="PS51718"/>
    </source>
</evidence>
<evidence type="ECO:0000256" key="3">
    <source>
        <dbReference type="SAM" id="MobiDB-lite"/>
    </source>
</evidence>
<gene>
    <name evidence="6" type="ORF">OBBRIDRAFT_827487</name>
</gene>
<keyword evidence="7" id="KW-1185">Reference proteome</keyword>
<dbReference type="InterPro" id="IPR022812">
    <property type="entry name" value="Dynamin"/>
</dbReference>